<evidence type="ECO:0000256" key="4">
    <source>
        <dbReference type="ARBA" id="ARBA00022597"/>
    </source>
</evidence>
<feature type="transmembrane region" description="Helical" evidence="9">
    <location>
        <begin position="170"/>
        <end position="190"/>
    </location>
</feature>
<evidence type="ECO:0000256" key="5">
    <source>
        <dbReference type="ARBA" id="ARBA00022692"/>
    </source>
</evidence>
<dbReference type="Proteomes" id="UP001164929">
    <property type="component" value="Chromosome 1"/>
</dbReference>
<dbReference type="Pfam" id="PF03083">
    <property type="entry name" value="MtN3_slv"/>
    <property type="match status" value="2"/>
</dbReference>
<dbReference type="PANTHER" id="PTHR10791">
    <property type="entry name" value="RAG1-ACTIVATING PROTEIN 1"/>
    <property type="match status" value="1"/>
</dbReference>
<evidence type="ECO:0000313" key="11">
    <source>
        <dbReference type="Proteomes" id="UP001164929"/>
    </source>
</evidence>
<feature type="transmembrane region" description="Helical" evidence="9">
    <location>
        <begin position="224"/>
        <end position="251"/>
    </location>
</feature>
<dbReference type="InterPro" id="IPR004316">
    <property type="entry name" value="SWEET_rpt"/>
</dbReference>
<keyword evidence="7 9" id="KW-1133">Transmembrane helix</keyword>
<keyword evidence="5 9" id="KW-0812">Transmembrane</keyword>
<dbReference type="AlphaFoldDB" id="A0AAD6WIU5"/>
<dbReference type="InterPro" id="IPR047664">
    <property type="entry name" value="SWEET"/>
</dbReference>
<accession>A0AAD6WIU5</accession>
<comment type="function">
    <text evidence="9">Mediates both low-affinity uptake and efflux of sugar across the membrane.</text>
</comment>
<evidence type="ECO:0000256" key="9">
    <source>
        <dbReference type="RuleBase" id="RU910715"/>
    </source>
</evidence>
<evidence type="ECO:0000256" key="2">
    <source>
        <dbReference type="ARBA" id="ARBA00007809"/>
    </source>
</evidence>
<comment type="similarity">
    <text evidence="2 9">Belongs to the SWEET sugar transporter family.</text>
</comment>
<name>A0AAD6WIU5_9ROSI</name>
<proteinExistence type="inferred from homology"/>
<keyword evidence="3 9" id="KW-0813">Transport</keyword>
<dbReference type="GO" id="GO:0005886">
    <property type="term" value="C:plasma membrane"/>
    <property type="evidence" value="ECO:0007669"/>
    <property type="project" value="UniProtKB-SubCell"/>
</dbReference>
<comment type="subcellular location">
    <subcellularLocation>
        <location evidence="9">Cell membrane</location>
        <topology evidence="9">Multi-pass membrane protein</topology>
    </subcellularLocation>
    <subcellularLocation>
        <location evidence="1">Endomembrane system</location>
        <topology evidence="1">Multi-pass membrane protein</topology>
    </subcellularLocation>
</comment>
<feature type="transmembrane region" description="Helical" evidence="9">
    <location>
        <begin position="197"/>
        <end position="218"/>
    </location>
</feature>
<feature type="transmembrane region" description="Helical" evidence="9">
    <location>
        <begin position="139"/>
        <end position="158"/>
    </location>
</feature>
<dbReference type="GO" id="GO:0051260">
    <property type="term" value="P:protein homooligomerization"/>
    <property type="evidence" value="ECO:0007669"/>
    <property type="project" value="UniProtKB-ARBA"/>
</dbReference>
<evidence type="ECO:0000256" key="6">
    <source>
        <dbReference type="ARBA" id="ARBA00022737"/>
    </source>
</evidence>
<feature type="transmembrane region" description="Helical" evidence="9">
    <location>
        <begin position="46"/>
        <end position="66"/>
    </location>
</feature>
<dbReference type="EMBL" id="JAQIZT010000001">
    <property type="protein sequence ID" value="KAJ7014528.1"/>
    <property type="molecule type" value="Genomic_DNA"/>
</dbReference>
<dbReference type="FunFam" id="1.20.1280.290:FF:000002">
    <property type="entry name" value="Bidirectional sugar transporter SWEET"/>
    <property type="match status" value="1"/>
</dbReference>
<dbReference type="GO" id="GO:0051119">
    <property type="term" value="F:sugar transmembrane transporter activity"/>
    <property type="evidence" value="ECO:0007669"/>
    <property type="project" value="InterPro"/>
</dbReference>
<keyword evidence="6" id="KW-0677">Repeat</keyword>
<dbReference type="FunFam" id="1.20.1280.290:FF:000001">
    <property type="entry name" value="Bidirectional sugar transporter SWEET"/>
    <property type="match status" value="1"/>
</dbReference>
<keyword evidence="4 9" id="KW-0762">Sugar transport</keyword>
<evidence type="ECO:0000256" key="8">
    <source>
        <dbReference type="ARBA" id="ARBA00023136"/>
    </source>
</evidence>
<dbReference type="GO" id="GO:0012505">
    <property type="term" value="C:endomembrane system"/>
    <property type="evidence" value="ECO:0007669"/>
    <property type="project" value="UniProtKB-SubCell"/>
</dbReference>
<keyword evidence="11" id="KW-1185">Reference proteome</keyword>
<evidence type="ECO:0000256" key="1">
    <source>
        <dbReference type="ARBA" id="ARBA00004127"/>
    </source>
</evidence>
<sequence length="326" mass="36737">MSDSVHNPVWTSCKDAAGIADSEKQDISYGCIWGLVTASDFPFPSLFLTIWIATGTHMLAIPVLELETNVKLDDMKNEGISLLLGCLYRLCKLFFCPRCSFTTGIDIIHPFDCIFFPLDVENLRPTYRRIIRNRSTEQFSGLPYIYALMNCLICMWYGTPIISADNLLVVTVNSFGTVFQLAYIILFIIYAERTKKVSMLASLLVVLGLFAIIVAGSLQIHDRMIRWISVGSLTVVSLISMFASPLFIINLVIRTKSVEFMPFYLSLSTFLMSTSFLLYGVLNFDAFIYVPNGIGTILGIIQLMLYFHYKKKSVQESKEPLIVSHA</sequence>
<evidence type="ECO:0000256" key="3">
    <source>
        <dbReference type="ARBA" id="ARBA00022448"/>
    </source>
</evidence>
<dbReference type="PANTHER" id="PTHR10791:SF111">
    <property type="entry name" value="BIDIRECTIONAL SUGAR TRANSPORTER SWEET2"/>
    <property type="match status" value="1"/>
</dbReference>
<feature type="transmembrane region" description="Helical" evidence="9">
    <location>
        <begin position="263"/>
        <end position="282"/>
    </location>
</feature>
<keyword evidence="8 9" id="KW-0472">Membrane</keyword>
<protein>
    <recommendedName>
        <fullName evidence="9">Bidirectional sugar transporter SWEET</fullName>
    </recommendedName>
</protein>
<feature type="transmembrane region" description="Helical" evidence="9">
    <location>
        <begin position="288"/>
        <end position="309"/>
    </location>
</feature>
<evidence type="ECO:0000256" key="7">
    <source>
        <dbReference type="ARBA" id="ARBA00022989"/>
    </source>
</evidence>
<reference evidence="10 11" key="1">
    <citation type="journal article" date="2023" name="Mol. Ecol. Resour.">
        <title>Chromosome-level genome assembly of a triploid poplar Populus alba 'Berolinensis'.</title>
        <authorList>
            <person name="Chen S."/>
            <person name="Yu Y."/>
            <person name="Wang X."/>
            <person name="Wang S."/>
            <person name="Zhang T."/>
            <person name="Zhou Y."/>
            <person name="He R."/>
            <person name="Meng N."/>
            <person name="Wang Y."/>
            <person name="Liu W."/>
            <person name="Liu Z."/>
            <person name="Liu J."/>
            <person name="Guo Q."/>
            <person name="Huang H."/>
            <person name="Sederoff R.R."/>
            <person name="Wang G."/>
            <person name="Qu G."/>
            <person name="Chen S."/>
        </authorList>
    </citation>
    <scope>NUCLEOTIDE SEQUENCE [LARGE SCALE GENOMIC DNA]</scope>
    <source>
        <strain evidence="10">SC-2020</strain>
    </source>
</reference>
<organism evidence="10 11">
    <name type="scientific">Populus alba x Populus x berolinensis</name>
    <dbReference type="NCBI Taxonomy" id="444605"/>
    <lineage>
        <taxon>Eukaryota</taxon>
        <taxon>Viridiplantae</taxon>
        <taxon>Streptophyta</taxon>
        <taxon>Embryophyta</taxon>
        <taxon>Tracheophyta</taxon>
        <taxon>Spermatophyta</taxon>
        <taxon>Magnoliopsida</taxon>
        <taxon>eudicotyledons</taxon>
        <taxon>Gunneridae</taxon>
        <taxon>Pentapetalae</taxon>
        <taxon>rosids</taxon>
        <taxon>fabids</taxon>
        <taxon>Malpighiales</taxon>
        <taxon>Salicaceae</taxon>
        <taxon>Saliceae</taxon>
        <taxon>Populus</taxon>
    </lineage>
</organism>
<gene>
    <name evidence="10" type="ORF">NC653_003980</name>
</gene>
<comment type="caution">
    <text evidence="10">The sequence shown here is derived from an EMBL/GenBank/DDBJ whole genome shotgun (WGS) entry which is preliminary data.</text>
</comment>
<evidence type="ECO:0000313" key="10">
    <source>
        <dbReference type="EMBL" id="KAJ7014528.1"/>
    </source>
</evidence>
<dbReference type="Gene3D" id="1.20.1280.290">
    <property type="match status" value="2"/>
</dbReference>